<feature type="transmembrane region" description="Helical" evidence="7">
    <location>
        <begin position="61"/>
        <end position="85"/>
    </location>
</feature>
<evidence type="ECO:0000313" key="10">
    <source>
        <dbReference type="Proteomes" id="UP001310594"/>
    </source>
</evidence>
<evidence type="ECO:0000259" key="8">
    <source>
        <dbReference type="PROSITE" id="PS50850"/>
    </source>
</evidence>
<dbReference type="PROSITE" id="PS50850">
    <property type="entry name" value="MFS"/>
    <property type="match status" value="1"/>
</dbReference>
<keyword evidence="3 7" id="KW-0812">Transmembrane</keyword>
<feature type="domain" description="Major facilitator superfamily (MFS) profile" evidence="8">
    <location>
        <begin position="22"/>
        <end position="468"/>
    </location>
</feature>
<feature type="compositionally biased region" description="Basic and acidic residues" evidence="6">
    <location>
        <begin position="531"/>
        <end position="548"/>
    </location>
</feature>
<dbReference type="PANTHER" id="PTHR48022">
    <property type="entry name" value="PLASTIDIC GLUCOSE TRANSPORTER 4"/>
    <property type="match status" value="1"/>
</dbReference>
<comment type="subcellular location">
    <subcellularLocation>
        <location evidence="1">Membrane</location>
        <topology evidence="1">Multi-pass membrane protein</topology>
    </subcellularLocation>
</comment>
<feature type="transmembrane region" description="Helical" evidence="7">
    <location>
        <begin position="346"/>
        <end position="367"/>
    </location>
</feature>
<feature type="transmembrane region" description="Helical" evidence="7">
    <location>
        <begin position="97"/>
        <end position="119"/>
    </location>
</feature>
<dbReference type="InterPro" id="IPR005829">
    <property type="entry name" value="Sugar_transporter_CS"/>
</dbReference>
<feature type="transmembrane region" description="Helical" evidence="7">
    <location>
        <begin position="21"/>
        <end position="41"/>
    </location>
</feature>
<feature type="transmembrane region" description="Helical" evidence="7">
    <location>
        <begin position="446"/>
        <end position="464"/>
    </location>
</feature>
<reference evidence="9" key="1">
    <citation type="submission" date="2023-08" db="EMBL/GenBank/DDBJ databases">
        <title>Black Yeasts Isolated from many extreme environments.</title>
        <authorList>
            <person name="Coleine C."/>
            <person name="Stajich J.E."/>
            <person name="Selbmann L."/>
        </authorList>
    </citation>
    <scope>NUCLEOTIDE SEQUENCE</scope>
    <source>
        <strain evidence="9">CCFEE 5810</strain>
    </source>
</reference>
<evidence type="ECO:0000256" key="5">
    <source>
        <dbReference type="ARBA" id="ARBA00023136"/>
    </source>
</evidence>
<keyword evidence="5 7" id="KW-0472">Membrane</keyword>
<accession>A0AAN7WH77</accession>
<dbReference type="EMBL" id="JAVRQU010000001">
    <property type="protein sequence ID" value="KAK5707788.1"/>
    <property type="molecule type" value="Genomic_DNA"/>
</dbReference>
<sequence length="548" mass="59914">MADYEKLSLWQAVRRWPKAAGISLCMALNILLWGYDTAIVGNVASMPVFQEVFGEKYEDKYIIPSIWLSIWSVAFPIGTMIGAATGGWIQDLTGRKWTLGIGSIISIAAIATCYISDLAAQKQAAMFGGKLLEGVAVGLIMCSTQTYMSEVVPARLRGPIFALFPAFQLLGQLIAAVVTLGLLPIEGPSSYRTALATEWPLSAIPLALAIFIPESPVWLLQKNKEQDARKMFSKVHGPKVAANHQDLFDDMNRAVTEERWAAHDRSATYLECFRGPNLKRSMIVVFANTVPELFGLTLIGHASYFLQILGLTHSMSFIILVLGVVLGLFANIGSWWTLLKWGRRNLTLVTLTTCCVAWLAVGIAGIFKSVNVAYFTAAGMMFIIVTAGLGAWPASYVIASETSSLRLRSKTQGVGWLLGGILNCGFGFGVPYLYNADAANLQGKVGFVFLGFCAAGVAMTWFFVPELKGLSAVEIDRVFEKHIPVRRADTAQWESVPGADDEMPLRNLSTSGSDTAYDRRSMISSTGTTYEHAEPKEAFEPLRKRPTF</sequence>
<evidence type="ECO:0000256" key="6">
    <source>
        <dbReference type="SAM" id="MobiDB-lite"/>
    </source>
</evidence>
<dbReference type="Gene3D" id="1.20.1250.20">
    <property type="entry name" value="MFS general substrate transporter like domains"/>
    <property type="match status" value="1"/>
</dbReference>
<gene>
    <name evidence="9" type="ORF">LTR97_000326</name>
</gene>
<keyword evidence="4 7" id="KW-1133">Transmembrane helix</keyword>
<feature type="transmembrane region" description="Helical" evidence="7">
    <location>
        <begin position="413"/>
        <end position="434"/>
    </location>
</feature>
<evidence type="ECO:0000313" key="9">
    <source>
        <dbReference type="EMBL" id="KAK5707788.1"/>
    </source>
</evidence>
<feature type="transmembrane region" description="Helical" evidence="7">
    <location>
        <begin position="160"/>
        <end position="183"/>
    </location>
</feature>
<dbReference type="SUPFAM" id="SSF103473">
    <property type="entry name" value="MFS general substrate transporter"/>
    <property type="match status" value="1"/>
</dbReference>
<feature type="transmembrane region" description="Helical" evidence="7">
    <location>
        <begin position="203"/>
        <end position="220"/>
    </location>
</feature>
<dbReference type="InterPro" id="IPR036259">
    <property type="entry name" value="MFS_trans_sf"/>
</dbReference>
<name>A0AAN7WH77_9PEZI</name>
<evidence type="ECO:0000256" key="3">
    <source>
        <dbReference type="ARBA" id="ARBA00022692"/>
    </source>
</evidence>
<feature type="transmembrane region" description="Helical" evidence="7">
    <location>
        <begin position="283"/>
        <end position="305"/>
    </location>
</feature>
<dbReference type="GO" id="GO:0016020">
    <property type="term" value="C:membrane"/>
    <property type="evidence" value="ECO:0007669"/>
    <property type="project" value="UniProtKB-SubCell"/>
</dbReference>
<dbReference type="PROSITE" id="PS00217">
    <property type="entry name" value="SUGAR_TRANSPORT_2"/>
    <property type="match status" value="1"/>
</dbReference>
<dbReference type="Proteomes" id="UP001310594">
    <property type="component" value="Unassembled WGS sequence"/>
</dbReference>
<comment type="similarity">
    <text evidence="2">Belongs to the major facilitator superfamily. Sugar transporter (TC 2.A.1.1) family.</text>
</comment>
<dbReference type="FunFam" id="1.20.1250.20:FF:000078">
    <property type="entry name" value="MFS maltose transporter, putative"/>
    <property type="match status" value="1"/>
</dbReference>
<dbReference type="Pfam" id="PF00083">
    <property type="entry name" value="Sugar_tr"/>
    <property type="match status" value="1"/>
</dbReference>
<dbReference type="GO" id="GO:0005351">
    <property type="term" value="F:carbohydrate:proton symporter activity"/>
    <property type="evidence" value="ECO:0007669"/>
    <property type="project" value="TreeGrafter"/>
</dbReference>
<organism evidence="9 10">
    <name type="scientific">Elasticomyces elasticus</name>
    <dbReference type="NCBI Taxonomy" id="574655"/>
    <lineage>
        <taxon>Eukaryota</taxon>
        <taxon>Fungi</taxon>
        <taxon>Dikarya</taxon>
        <taxon>Ascomycota</taxon>
        <taxon>Pezizomycotina</taxon>
        <taxon>Dothideomycetes</taxon>
        <taxon>Dothideomycetidae</taxon>
        <taxon>Mycosphaerellales</taxon>
        <taxon>Teratosphaeriaceae</taxon>
        <taxon>Elasticomyces</taxon>
    </lineage>
</organism>
<dbReference type="InterPro" id="IPR020846">
    <property type="entry name" value="MFS_dom"/>
</dbReference>
<evidence type="ECO:0000256" key="4">
    <source>
        <dbReference type="ARBA" id="ARBA00022989"/>
    </source>
</evidence>
<dbReference type="InterPro" id="IPR050360">
    <property type="entry name" value="MFS_Sugar_Transporters"/>
</dbReference>
<evidence type="ECO:0000256" key="1">
    <source>
        <dbReference type="ARBA" id="ARBA00004141"/>
    </source>
</evidence>
<evidence type="ECO:0000256" key="2">
    <source>
        <dbReference type="ARBA" id="ARBA00010992"/>
    </source>
</evidence>
<feature type="region of interest" description="Disordered" evidence="6">
    <location>
        <begin position="496"/>
        <end position="548"/>
    </location>
</feature>
<evidence type="ECO:0000256" key="7">
    <source>
        <dbReference type="SAM" id="Phobius"/>
    </source>
</evidence>
<feature type="transmembrane region" description="Helical" evidence="7">
    <location>
        <begin position="131"/>
        <end position="148"/>
    </location>
</feature>
<proteinExistence type="inferred from homology"/>
<feature type="transmembrane region" description="Helical" evidence="7">
    <location>
        <begin position="373"/>
        <end position="392"/>
    </location>
</feature>
<feature type="transmembrane region" description="Helical" evidence="7">
    <location>
        <begin position="317"/>
        <end position="339"/>
    </location>
</feature>
<dbReference type="PANTHER" id="PTHR48022:SF41">
    <property type="entry name" value="MAJOR FACILITATOR SUPERFAMILY (MFS) PROFILE DOMAIN-CONTAINING PROTEIN"/>
    <property type="match status" value="1"/>
</dbReference>
<dbReference type="InterPro" id="IPR005828">
    <property type="entry name" value="MFS_sugar_transport-like"/>
</dbReference>
<comment type="caution">
    <text evidence="9">The sequence shown here is derived from an EMBL/GenBank/DDBJ whole genome shotgun (WGS) entry which is preliminary data.</text>
</comment>
<protein>
    <recommendedName>
        <fullName evidence="8">Major facilitator superfamily (MFS) profile domain-containing protein</fullName>
    </recommendedName>
</protein>
<dbReference type="AlphaFoldDB" id="A0AAN7WH77"/>